<accession>A0A6M4GSG4</accession>
<name>A0A6M4GSG4_9PROT</name>
<dbReference type="PRINTS" id="PR00420">
    <property type="entry name" value="RNGMNOXGNASE"/>
</dbReference>
<dbReference type="InterPro" id="IPR002938">
    <property type="entry name" value="FAD-bd"/>
</dbReference>
<sequence length="522" mass="57436">MDTDVLIVGAGPTGLMLANQLARRGVRARIIDRHAGPSRETRALGVHARTLEIYSHLGVIDRALQLGKKGTGGDIWANGKHTGRIPLGDAGSGITPYPYILVLGQDDNERILGDRLRDWNVAVEWNTELTALEQHTDHASATLKMPDGTSRTLDAAWIAGCDGAHSAVRELNGIAFPGAPYEHVFYVADVEMTGTMVPDEVNVYLWRAGFHLFFPMRGKDHWRIVGIVPEGMRERKDLGFDDVVPSIQGESESALSFRTCSWFSTYRIHHRSAERFRDRRCFVLGDAAHIHSPVGAQGMNTGLQDAYNLAWKLALVVQGRAPESMIDTYAEERMPVAKRLLDTTDRAFRVVVSDSWLAGLLRTHVLARVAAMAMSNRRIQRAAFLTVSQTGIHYRGRSLSTDLAGLPHGAPHAGDRFPWLRLKLRAGGAVEDVFALDDTRCHLLVFGQPLPKDLPSYAGLLEAHEIPDDPANDAVLAESGIAKPSFYLVRPDGHIGLCGTRLETAELQRYYGTRVLVAGPMP</sequence>
<gene>
    <name evidence="5" type="primary">oxyL</name>
    <name evidence="5" type="ORF">DSM104443_00818</name>
</gene>
<dbReference type="PANTHER" id="PTHR43004:SF19">
    <property type="entry name" value="BINDING MONOOXYGENASE, PUTATIVE (JCVI)-RELATED"/>
    <property type="match status" value="1"/>
</dbReference>
<dbReference type="Pfam" id="PF01494">
    <property type="entry name" value="FAD_binding_3"/>
    <property type="match status" value="1"/>
</dbReference>
<keyword evidence="3" id="KW-0274">FAD</keyword>
<keyword evidence="5" id="KW-0560">Oxidoreductase</keyword>
<comment type="cofactor">
    <cofactor evidence="1">
        <name>FAD</name>
        <dbReference type="ChEBI" id="CHEBI:57692"/>
    </cofactor>
</comment>
<evidence type="ECO:0000259" key="4">
    <source>
        <dbReference type="Pfam" id="PF01494"/>
    </source>
</evidence>
<dbReference type="GO" id="GO:0016709">
    <property type="term" value="F:oxidoreductase activity, acting on paired donors, with incorporation or reduction of molecular oxygen, NAD(P)H as one donor, and incorporation of one atom of oxygen"/>
    <property type="evidence" value="ECO:0007669"/>
    <property type="project" value="UniProtKB-ARBA"/>
</dbReference>
<dbReference type="SUPFAM" id="SSF51905">
    <property type="entry name" value="FAD/NAD(P)-binding domain"/>
    <property type="match status" value="1"/>
</dbReference>
<dbReference type="PANTHER" id="PTHR43004">
    <property type="entry name" value="TRK SYSTEM POTASSIUM UPTAKE PROTEIN"/>
    <property type="match status" value="1"/>
</dbReference>
<dbReference type="KEGG" id="uru:DSM104443_00818"/>
<dbReference type="InterPro" id="IPR050641">
    <property type="entry name" value="RIFMO-like"/>
</dbReference>
<dbReference type="GO" id="GO:0071949">
    <property type="term" value="F:FAD binding"/>
    <property type="evidence" value="ECO:0007669"/>
    <property type="project" value="InterPro"/>
</dbReference>
<dbReference type="EC" id="1.14.13.232" evidence="5"/>
<keyword evidence="5" id="KW-0503">Monooxygenase</keyword>
<evidence type="ECO:0000256" key="1">
    <source>
        <dbReference type="ARBA" id="ARBA00001974"/>
    </source>
</evidence>
<dbReference type="Proteomes" id="UP000501534">
    <property type="component" value="Chromosome"/>
</dbReference>
<proteinExistence type="predicted"/>
<dbReference type="Gene3D" id="3.50.50.60">
    <property type="entry name" value="FAD/NAD(P)-binding domain"/>
    <property type="match status" value="1"/>
</dbReference>
<evidence type="ECO:0000313" key="6">
    <source>
        <dbReference type="Proteomes" id="UP000501534"/>
    </source>
</evidence>
<evidence type="ECO:0000256" key="2">
    <source>
        <dbReference type="ARBA" id="ARBA00022630"/>
    </source>
</evidence>
<keyword evidence="2" id="KW-0285">Flavoprotein</keyword>
<evidence type="ECO:0000313" key="5">
    <source>
        <dbReference type="EMBL" id="QJR09768.1"/>
    </source>
</evidence>
<dbReference type="Gene3D" id="3.30.70.2450">
    <property type="match status" value="1"/>
</dbReference>
<evidence type="ECO:0000256" key="3">
    <source>
        <dbReference type="ARBA" id="ARBA00022827"/>
    </source>
</evidence>
<organism evidence="5 6">
    <name type="scientific">Usitatibacter rugosus</name>
    <dbReference type="NCBI Taxonomy" id="2732067"/>
    <lineage>
        <taxon>Bacteria</taxon>
        <taxon>Pseudomonadati</taxon>
        <taxon>Pseudomonadota</taxon>
        <taxon>Betaproteobacteria</taxon>
        <taxon>Nitrosomonadales</taxon>
        <taxon>Usitatibacteraceae</taxon>
        <taxon>Usitatibacter</taxon>
    </lineage>
</organism>
<dbReference type="EMBL" id="CP053069">
    <property type="protein sequence ID" value="QJR09768.1"/>
    <property type="molecule type" value="Genomic_DNA"/>
</dbReference>
<reference evidence="5 6" key="1">
    <citation type="submission" date="2020-04" db="EMBL/GenBank/DDBJ databases">
        <title>Usitatibacter rugosus gen. nov., sp. nov. and Usitatibacter palustris sp. nov., novel members of Usitatibacteraceae fam. nov. within the order Nitrosomonadales isolated from soil.</title>
        <authorList>
            <person name="Huber K.J."/>
            <person name="Neumann-Schaal M."/>
            <person name="Geppert A."/>
            <person name="Luckner M."/>
            <person name="Wanner G."/>
            <person name="Overmann J."/>
        </authorList>
    </citation>
    <scope>NUCLEOTIDE SEQUENCE [LARGE SCALE GENOMIC DNA]</scope>
    <source>
        <strain evidence="5 6">0125_3</strain>
    </source>
</reference>
<feature type="domain" description="FAD-binding" evidence="4">
    <location>
        <begin position="2"/>
        <end position="343"/>
    </location>
</feature>
<protein>
    <submittedName>
        <fullName evidence="5">6-methylpretetramide 4-monooxygenase</fullName>
        <ecNumber evidence="5">1.14.13.232</ecNumber>
    </submittedName>
</protein>
<dbReference type="InterPro" id="IPR036188">
    <property type="entry name" value="FAD/NAD-bd_sf"/>
</dbReference>
<dbReference type="RefSeq" id="WP_171089750.1">
    <property type="nucleotide sequence ID" value="NZ_CP053069.1"/>
</dbReference>
<keyword evidence="6" id="KW-1185">Reference proteome</keyword>
<dbReference type="AlphaFoldDB" id="A0A6M4GSG4"/>